<reference evidence="1" key="1">
    <citation type="journal article" date="2012" name="PLoS ONE">
        <title>Gene sets for utilization of primary and secondary nutrition supplies in the distal gut of endangered iberian lynx.</title>
        <authorList>
            <person name="Alcaide M."/>
            <person name="Messina E."/>
            <person name="Richter M."/>
            <person name="Bargiela R."/>
            <person name="Peplies J."/>
            <person name="Huws S.A."/>
            <person name="Newbold C.J."/>
            <person name="Golyshin P.N."/>
            <person name="Simon M.A."/>
            <person name="Lopez G."/>
            <person name="Yakimov M.M."/>
            <person name="Ferrer M."/>
        </authorList>
    </citation>
    <scope>NUCLEOTIDE SEQUENCE</scope>
</reference>
<dbReference type="EMBL" id="AMCI01000550">
    <property type="protein sequence ID" value="EJX08761.1"/>
    <property type="molecule type" value="Genomic_DNA"/>
</dbReference>
<accession>J9D7K8</accession>
<sequence length="73" mass="8360">MMVHPVLWQIGKIEQGLFGQTSTNTFIRFINQCLDKVLIHILIQSHLTPIVLVPMPCLANALIMCPQFDSFFF</sequence>
<comment type="caution">
    <text evidence="1">The sequence shown here is derived from an EMBL/GenBank/DDBJ whole genome shotgun (WGS) entry which is preliminary data.</text>
</comment>
<proteinExistence type="predicted"/>
<name>J9D7K8_9ZZZZ</name>
<organism evidence="1">
    <name type="scientific">gut metagenome</name>
    <dbReference type="NCBI Taxonomy" id="749906"/>
    <lineage>
        <taxon>unclassified sequences</taxon>
        <taxon>metagenomes</taxon>
        <taxon>organismal metagenomes</taxon>
    </lineage>
</organism>
<gene>
    <name evidence="1" type="ORF">EVA_03133</name>
</gene>
<evidence type="ECO:0000313" key="1">
    <source>
        <dbReference type="EMBL" id="EJX08761.1"/>
    </source>
</evidence>
<protein>
    <submittedName>
        <fullName evidence="1">Uncharacterized protein</fullName>
    </submittedName>
</protein>
<dbReference type="AlphaFoldDB" id="J9D7K8"/>